<feature type="region of interest" description="Disordered" evidence="1">
    <location>
        <begin position="96"/>
        <end position="265"/>
    </location>
</feature>
<dbReference type="OrthoDB" id="2437396at2759"/>
<evidence type="ECO:0000313" key="3">
    <source>
        <dbReference type="Proteomes" id="UP000823405"/>
    </source>
</evidence>
<protein>
    <submittedName>
        <fullName evidence="2">Uncharacterized protein</fullName>
    </submittedName>
</protein>
<feature type="compositionally biased region" description="Polar residues" evidence="1">
    <location>
        <begin position="206"/>
        <end position="215"/>
    </location>
</feature>
<gene>
    <name evidence="2" type="ORF">BGZ97_004736</name>
</gene>
<name>A0A9P6UGU3_9FUNG</name>
<evidence type="ECO:0000256" key="1">
    <source>
        <dbReference type="SAM" id="MobiDB-lite"/>
    </source>
</evidence>
<keyword evidence="3" id="KW-1185">Reference proteome</keyword>
<feature type="compositionally biased region" description="Low complexity" evidence="1">
    <location>
        <begin position="216"/>
        <end position="229"/>
    </location>
</feature>
<dbReference type="Proteomes" id="UP000823405">
    <property type="component" value="Unassembled WGS sequence"/>
</dbReference>
<dbReference type="AlphaFoldDB" id="A0A9P6UGU3"/>
<comment type="caution">
    <text evidence="2">The sequence shown here is derived from an EMBL/GenBank/DDBJ whole genome shotgun (WGS) entry which is preliminary data.</text>
</comment>
<accession>A0A9P6UGU3</accession>
<evidence type="ECO:0000313" key="2">
    <source>
        <dbReference type="EMBL" id="KAG0295755.1"/>
    </source>
</evidence>
<dbReference type="EMBL" id="JAAAIN010002204">
    <property type="protein sequence ID" value="KAG0295755.1"/>
    <property type="molecule type" value="Genomic_DNA"/>
</dbReference>
<organism evidence="2 3">
    <name type="scientific">Linnemannia gamsii</name>
    <dbReference type="NCBI Taxonomy" id="64522"/>
    <lineage>
        <taxon>Eukaryota</taxon>
        <taxon>Fungi</taxon>
        <taxon>Fungi incertae sedis</taxon>
        <taxon>Mucoromycota</taxon>
        <taxon>Mortierellomycotina</taxon>
        <taxon>Mortierellomycetes</taxon>
        <taxon>Mortierellales</taxon>
        <taxon>Mortierellaceae</taxon>
        <taxon>Linnemannia</taxon>
    </lineage>
</organism>
<feature type="region of interest" description="Disordered" evidence="1">
    <location>
        <begin position="1"/>
        <end position="20"/>
    </location>
</feature>
<reference evidence="2" key="1">
    <citation type="journal article" date="2020" name="Fungal Divers.">
        <title>Resolving the Mortierellaceae phylogeny through synthesis of multi-gene phylogenetics and phylogenomics.</title>
        <authorList>
            <person name="Vandepol N."/>
            <person name="Liber J."/>
            <person name="Desiro A."/>
            <person name="Na H."/>
            <person name="Kennedy M."/>
            <person name="Barry K."/>
            <person name="Grigoriev I.V."/>
            <person name="Miller A.N."/>
            <person name="O'Donnell K."/>
            <person name="Stajich J.E."/>
            <person name="Bonito G."/>
        </authorList>
    </citation>
    <scope>NUCLEOTIDE SEQUENCE</scope>
    <source>
        <strain evidence="2">NVP60</strain>
    </source>
</reference>
<sequence length="265" mass="27643">MPSGDTMPGANGSGLPTLPYGIAAAGLSQQLMPGRGTMPGGPGSIYPGSPGAPPLPSRTPRAPRAPQFRGTVGAPQLYGEGVVDMSGEEYDAAPESYFARPTGPRAPQLGCQGGEDDTSSTTTAAQDGGGKQQEQPVKTSGAGILEKDDIQSYYQAPVFPDKKGQNPLQDVKLPIHEQQQDQQDPYYQSHQQSAPVVYRPPAAPQFSPQMDQHQQPPSISSVVNPVSSPAIGYAETPTVYSPPSTTPYPPPAVAASPALSHYTPP</sequence>
<feature type="compositionally biased region" description="Low complexity" evidence="1">
    <location>
        <begin position="180"/>
        <end position="193"/>
    </location>
</feature>
<feature type="region of interest" description="Disordered" evidence="1">
    <location>
        <begin position="31"/>
        <end position="76"/>
    </location>
</feature>
<proteinExistence type="predicted"/>